<evidence type="ECO:0000259" key="1">
    <source>
        <dbReference type="Pfam" id="PF13091"/>
    </source>
</evidence>
<accession>X1BDQ7</accession>
<dbReference type="EMBL" id="BART01022249">
    <property type="protein sequence ID" value="GAG94054.1"/>
    <property type="molecule type" value="Genomic_DNA"/>
</dbReference>
<gene>
    <name evidence="2" type="ORF">S01H4_40783</name>
</gene>
<protein>
    <recommendedName>
        <fullName evidence="1">Phospholipase D-like domain-containing protein</fullName>
    </recommendedName>
</protein>
<dbReference type="AlphaFoldDB" id="X1BDQ7"/>
<dbReference type="Pfam" id="PF13091">
    <property type="entry name" value="PLDc_2"/>
    <property type="match status" value="1"/>
</dbReference>
<name>X1BDQ7_9ZZZZ</name>
<evidence type="ECO:0000313" key="2">
    <source>
        <dbReference type="EMBL" id="GAG94054.1"/>
    </source>
</evidence>
<organism evidence="2">
    <name type="scientific">marine sediment metagenome</name>
    <dbReference type="NCBI Taxonomy" id="412755"/>
    <lineage>
        <taxon>unclassified sequences</taxon>
        <taxon>metagenomes</taxon>
        <taxon>ecological metagenomes</taxon>
    </lineage>
</organism>
<comment type="caution">
    <text evidence="2">The sequence shown here is derived from an EMBL/GenBank/DDBJ whole genome shotgun (WGS) entry which is preliminary data.</text>
</comment>
<dbReference type="CDD" id="cd09176">
    <property type="entry name" value="PLDc_unchar6"/>
    <property type="match status" value="1"/>
</dbReference>
<reference evidence="2" key="1">
    <citation type="journal article" date="2014" name="Front. Microbiol.">
        <title>High frequency of phylogenetically diverse reductive dehalogenase-homologous genes in deep subseafloor sedimentary metagenomes.</title>
        <authorList>
            <person name="Kawai M."/>
            <person name="Futagami T."/>
            <person name="Toyoda A."/>
            <person name="Takaki Y."/>
            <person name="Nishi S."/>
            <person name="Hori S."/>
            <person name="Arai W."/>
            <person name="Tsubouchi T."/>
            <person name="Morono Y."/>
            <person name="Uchiyama I."/>
            <person name="Ito T."/>
            <person name="Fujiyama A."/>
            <person name="Inagaki F."/>
            <person name="Takami H."/>
        </authorList>
    </citation>
    <scope>NUCLEOTIDE SEQUENCE</scope>
    <source>
        <strain evidence="2">Expedition CK06-06</strain>
    </source>
</reference>
<proteinExistence type="predicted"/>
<dbReference type="InterPro" id="IPR025202">
    <property type="entry name" value="PLD-like_dom"/>
</dbReference>
<dbReference type="Gene3D" id="3.30.870.10">
    <property type="entry name" value="Endonuclease Chain A"/>
    <property type="match status" value="1"/>
</dbReference>
<feature type="domain" description="Phospholipase D-like" evidence="1">
    <location>
        <begin position="16"/>
        <end position="130"/>
    </location>
</feature>
<dbReference type="InterPro" id="IPR059166">
    <property type="entry name" value="PLD-like_cat"/>
</dbReference>
<sequence length="222" mass="26365">MAEFLTTQGTLDRLENIIKDAKNRLVLISPYLQLPKTLFERLKDADRRNVKITLIYGKDRLKPDERSRLKQLNNLSLYFLTNLHAKCYFNEECMVITSMNMYDVSAKNREMGVLIREKDDNEVFNKAVNEMDSIVHASTKDDLRKSKEDAPHSRNKQMGYCIRCKRPIPYDLDKPHCYECFLEWKAGPYIDYPERYCHICGRREETTKEKPQCRSCYMKSRR</sequence>
<dbReference type="SUPFAM" id="SSF56024">
    <property type="entry name" value="Phospholipase D/nuclease"/>
    <property type="match status" value="1"/>
</dbReference>